<name>A0A927BQ94_9BACL</name>
<dbReference type="AlphaFoldDB" id="A0A927BQ94"/>
<dbReference type="Pfam" id="PF12802">
    <property type="entry name" value="MarR_2"/>
    <property type="match status" value="1"/>
</dbReference>
<dbReference type="Proteomes" id="UP000621560">
    <property type="component" value="Unassembled WGS sequence"/>
</dbReference>
<dbReference type="PANTHER" id="PTHR33164:SF43">
    <property type="entry name" value="HTH-TYPE TRANSCRIPTIONAL REPRESSOR YETL"/>
    <property type="match status" value="1"/>
</dbReference>
<dbReference type="InterPro" id="IPR039422">
    <property type="entry name" value="MarR/SlyA-like"/>
</dbReference>
<evidence type="ECO:0000256" key="1">
    <source>
        <dbReference type="ARBA" id="ARBA00023125"/>
    </source>
</evidence>
<reference evidence="3" key="1">
    <citation type="submission" date="2020-09" db="EMBL/GenBank/DDBJ databases">
        <title>A novel bacterium of genus Paenibacillus, isolated from South China Sea.</title>
        <authorList>
            <person name="Huang H."/>
            <person name="Mo K."/>
            <person name="Hu Y."/>
        </authorList>
    </citation>
    <scope>NUCLEOTIDE SEQUENCE</scope>
    <source>
        <strain evidence="3">IB182496</strain>
    </source>
</reference>
<evidence type="ECO:0000313" key="4">
    <source>
        <dbReference type="Proteomes" id="UP000621560"/>
    </source>
</evidence>
<evidence type="ECO:0000313" key="3">
    <source>
        <dbReference type="EMBL" id="MBD2843770.1"/>
    </source>
</evidence>
<gene>
    <name evidence="3" type="ORF">IDH44_01085</name>
</gene>
<dbReference type="RefSeq" id="WP_190913879.1">
    <property type="nucleotide sequence ID" value="NZ_JACXIZ010000004.1"/>
</dbReference>
<evidence type="ECO:0000259" key="2">
    <source>
        <dbReference type="PROSITE" id="PS50995"/>
    </source>
</evidence>
<dbReference type="InterPro" id="IPR036390">
    <property type="entry name" value="WH_DNA-bd_sf"/>
</dbReference>
<dbReference type="PANTHER" id="PTHR33164">
    <property type="entry name" value="TRANSCRIPTIONAL REGULATOR, MARR FAMILY"/>
    <property type="match status" value="1"/>
</dbReference>
<dbReference type="SUPFAM" id="SSF46785">
    <property type="entry name" value="Winged helix' DNA-binding domain"/>
    <property type="match status" value="1"/>
</dbReference>
<dbReference type="GO" id="GO:0006950">
    <property type="term" value="P:response to stress"/>
    <property type="evidence" value="ECO:0007669"/>
    <property type="project" value="TreeGrafter"/>
</dbReference>
<feature type="domain" description="HTH marR-type" evidence="2">
    <location>
        <begin position="8"/>
        <end position="141"/>
    </location>
</feature>
<dbReference type="PROSITE" id="PS50995">
    <property type="entry name" value="HTH_MARR_2"/>
    <property type="match status" value="1"/>
</dbReference>
<keyword evidence="4" id="KW-1185">Reference proteome</keyword>
<dbReference type="SMART" id="SM00347">
    <property type="entry name" value="HTH_MARR"/>
    <property type="match status" value="1"/>
</dbReference>
<dbReference type="GO" id="GO:0003677">
    <property type="term" value="F:DNA binding"/>
    <property type="evidence" value="ECO:0007669"/>
    <property type="project" value="UniProtKB-KW"/>
</dbReference>
<proteinExistence type="predicted"/>
<dbReference type="InterPro" id="IPR036388">
    <property type="entry name" value="WH-like_DNA-bd_sf"/>
</dbReference>
<comment type="caution">
    <text evidence="3">The sequence shown here is derived from an EMBL/GenBank/DDBJ whole genome shotgun (WGS) entry which is preliminary data.</text>
</comment>
<accession>A0A927BQ94</accession>
<dbReference type="GO" id="GO:0003700">
    <property type="term" value="F:DNA-binding transcription factor activity"/>
    <property type="evidence" value="ECO:0007669"/>
    <property type="project" value="InterPro"/>
</dbReference>
<sequence length="151" mass="16669">MNNERRCCPELLVELFRVSNLLDRSGRAITSAAGLSSVHQWYILEELADGRARPLKELGAHTQVTKQNMSSMIERLRQAGFVACRDCGADRRKRLVSITPQGLAALEHIASQGAASHEAALKGFTAEERARLHEDLRRIAANLTTHTTPSP</sequence>
<dbReference type="EMBL" id="JACXIZ010000004">
    <property type="protein sequence ID" value="MBD2843770.1"/>
    <property type="molecule type" value="Genomic_DNA"/>
</dbReference>
<keyword evidence="1 3" id="KW-0238">DNA-binding</keyword>
<protein>
    <submittedName>
        <fullName evidence="3">Winged helix DNA-binding protein</fullName>
    </submittedName>
</protein>
<organism evidence="3 4">
    <name type="scientific">Paenibacillus sabuli</name>
    <dbReference type="NCBI Taxonomy" id="2772509"/>
    <lineage>
        <taxon>Bacteria</taxon>
        <taxon>Bacillati</taxon>
        <taxon>Bacillota</taxon>
        <taxon>Bacilli</taxon>
        <taxon>Bacillales</taxon>
        <taxon>Paenibacillaceae</taxon>
        <taxon>Paenibacillus</taxon>
    </lineage>
</organism>
<dbReference type="InterPro" id="IPR000835">
    <property type="entry name" value="HTH_MarR-typ"/>
</dbReference>
<dbReference type="Gene3D" id="1.10.10.10">
    <property type="entry name" value="Winged helix-like DNA-binding domain superfamily/Winged helix DNA-binding domain"/>
    <property type="match status" value="1"/>
</dbReference>